<keyword evidence="2" id="KW-1185">Reference proteome</keyword>
<gene>
    <name evidence="1" type="ORF">MHI_LOCUS938948</name>
</gene>
<dbReference type="Proteomes" id="UP000752696">
    <property type="component" value="Unassembled WGS sequence"/>
</dbReference>
<evidence type="ECO:0000313" key="2">
    <source>
        <dbReference type="Proteomes" id="UP000752696"/>
    </source>
</evidence>
<dbReference type="AlphaFoldDB" id="A0A6V7HIT5"/>
<name>A0A6V7HIT5_9HYME</name>
<evidence type="ECO:0000313" key="1">
    <source>
        <dbReference type="EMBL" id="CAD1480477.1"/>
    </source>
</evidence>
<feature type="non-terminal residue" evidence="1">
    <location>
        <position position="55"/>
    </location>
</feature>
<feature type="non-terminal residue" evidence="1">
    <location>
        <position position="1"/>
    </location>
</feature>
<accession>A0A6V7HIT5</accession>
<comment type="caution">
    <text evidence="1">The sequence shown here is derived from an EMBL/GenBank/DDBJ whole genome shotgun (WGS) entry which is preliminary data.</text>
</comment>
<dbReference type="EMBL" id="CAJDYZ010012021">
    <property type="protein sequence ID" value="CAD1480477.1"/>
    <property type="molecule type" value="Genomic_DNA"/>
</dbReference>
<sequence length="55" mass="6623">YLNITQAKQIINLLLLSNNFYPVILYRRVQKESDELLYIWFGHSLWSVNQLPVQE</sequence>
<organism evidence="1 2">
    <name type="scientific">Heterotrigona itama</name>
    <dbReference type="NCBI Taxonomy" id="395501"/>
    <lineage>
        <taxon>Eukaryota</taxon>
        <taxon>Metazoa</taxon>
        <taxon>Ecdysozoa</taxon>
        <taxon>Arthropoda</taxon>
        <taxon>Hexapoda</taxon>
        <taxon>Insecta</taxon>
        <taxon>Pterygota</taxon>
        <taxon>Neoptera</taxon>
        <taxon>Endopterygota</taxon>
        <taxon>Hymenoptera</taxon>
        <taxon>Apocrita</taxon>
        <taxon>Aculeata</taxon>
        <taxon>Apoidea</taxon>
        <taxon>Anthophila</taxon>
        <taxon>Apidae</taxon>
        <taxon>Heterotrigona</taxon>
    </lineage>
</organism>
<reference evidence="1" key="1">
    <citation type="submission" date="2020-07" db="EMBL/GenBank/DDBJ databases">
        <authorList>
            <person name="Nazaruddin N."/>
        </authorList>
    </citation>
    <scope>NUCLEOTIDE SEQUENCE</scope>
</reference>
<protein>
    <submittedName>
        <fullName evidence="1">Uncharacterized protein</fullName>
    </submittedName>
</protein>
<proteinExistence type="predicted"/>